<dbReference type="SUPFAM" id="SSF46785">
    <property type="entry name" value="Winged helix' DNA-binding domain"/>
    <property type="match status" value="1"/>
</dbReference>
<evidence type="ECO:0000256" key="7">
    <source>
        <dbReference type="RuleBase" id="RU003894"/>
    </source>
</evidence>
<proteinExistence type="inferred from homology"/>
<feature type="region of interest" description="Disordered" evidence="8">
    <location>
        <begin position="197"/>
        <end position="221"/>
    </location>
</feature>
<keyword evidence="5 7" id="KW-0238">DNA-binding</keyword>
<comment type="function">
    <text evidence="1">Histones H1 are necessary for the condensation of nucleosome chains into higher-order structures.</text>
</comment>
<evidence type="ECO:0000313" key="11">
    <source>
        <dbReference type="Proteomes" id="UP000299102"/>
    </source>
</evidence>
<dbReference type="SMART" id="SM00526">
    <property type="entry name" value="H15"/>
    <property type="match status" value="1"/>
</dbReference>
<gene>
    <name evidence="10" type="primary">His1.1</name>
    <name evidence="10" type="ORF">EVAR_96541_1</name>
</gene>
<evidence type="ECO:0000256" key="2">
    <source>
        <dbReference type="ARBA" id="ARBA00004123"/>
    </source>
</evidence>
<feature type="region of interest" description="Disordered" evidence="8">
    <location>
        <begin position="20"/>
        <end position="44"/>
    </location>
</feature>
<evidence type="ECO:0000256" key="3">
    <source>
        <dbReference type="ARBA" id="ARBA00004286"/>
    </source>
</evidence>
<dbReference type="PROSITE" id="PS51504">
    <property type="entry name" value="H15"/>
    <property type="match status" value="1"/>
</dbReference>
<dbReference type="GO" id="GO:0006334">
    <property type="term" value="P:nucleosome assembly"/>
    <property type="evidence" value="ECO:0007669"/>
    <property type="project" value="InterPro"/>
</dbReference>
<name>A0A4C1WDU8_EUMVA</name>
<dbReference type="FunFam" id="1.10.10.10:FF:000140">
    <property type="entry name" value="Histone H1.0"/>
    <property type="match status" value="1"/>
</dbReference>
<feature type="domain" description="H15" evidence="9">
    <location>
        <begin position="42"/>
        <end position="116"/>
    </location>
</feature>
<sequence length="221" mass="24964">MTSESEIEAKAEVKLVKKLKTKKKKTNTAKEKDGKEKDSTDGKLTTKEMVNQALTELKNRKGTSLYAIKKYLEATYKVNSERLNPHIKRYIKISVENGTIIQTKGTGASGSFKLIMKEKTNAAKQRPVEVEMVPREKKGKREQKMEGPKIATSGLNRRPQKKEEEEVDKQTLKKKAKFAKILKTPSKMKSLAAKRRSLGTIIKAPKMKPLTPKRPKAGKKK</sequence>
<evidence type="ECO:0000256" key="6">
    <source>
        <dbReference type="ARBA" id="ARBA00023242"/>
    </source>
</evidence>
<organism evidence="10 11">
    <name type="scientific">Eumeta variegata</name>
    <name type="common">Bagworm moth</name>
    <name type="synonym">Eumeta japonica</name>
    <dbReference type="NCBI Taxonomy" id="151549"/>
    <lineage>
        <taxon>Eukaryota</taxon>
        <taxon>Metazoa</taxon>
        <taxon>Ecdysozoa</taxon>
        <taxon>Arthropoda</taxon>
        <taxon>Hexapoda</taxon>
        <taxon>Insecta</taxon>
        <taxon>Pterygota</taxon>
        <taxon>Neoptera</taxon>
        <taxon>Endopterygota</taxon>
        <taxon>Lepidoptera</taxon>
        <taxon>Glossata</taxon>
        <taxon>Ditrysia</taxon>
        <taxon>Tineoidea</taxon>
        <taxon>Psychidae</taxon>
        <taxon>Oiketicinae</taxon>
        <taxon>Eumeta</taxon>
    </lineage>
</organism>
<dbReference type="EMBL" id="BGZK01000540">
    <property type="protein sequence ID" value="GBP49233.1"/>
    <property type="molecule type" value="Genomic_DNA"/>
</dbReference>
<dbReference type="InterPro" id="IPR036390">
    <property type="entry name" value="WH_DNA-bd_sf"/>
</dbReference>
<feature type="compositionally biased region" description="Basic and acidic residues" evidence="8">
    <location>
        <begin position="161"/>
        <end position="171"/>
    </location>
</feature>
<accession>A0A4C1WDU8</accession>
<dbReference type="CDD" id="cd00073">
    <property type="entry name" value="H15"/>
    <property type="match status" value="1"/>
</dbReference>
<dbReference type="GO" id="GO:0030527">
    <property type="term" value="F:structural constituent of chromatin"/>
    <property type="evidence" value="ECO:0007669"/>
    <property type="project" value="InterPro"/>
</dbReference>
<keyword evidence="4 7" id="KW-0158">Chromosome</keyword>
<feature type="compositionally biased region" description="Basic residues" evidence="8">
    <location>
        <begin position="211"/>
        <end position="221"/>
    </location>
</feature>
<evidence type="ECO:0000256" key="1">
    <source>
        <dbReference type="ARBA" id="ARBA00002809"/>
    </source>
</evidence>
<comment type="subcellular location">
    <subcellularLocation>
        <location evidence="3">Chromosome</location>
    </subcellularLocation>
    <subcellularLocation>
        <location evidence="2 7">Nucleus</location>
    </subcellularLocation>
</comment>
<evidence type="ECO:0000256" key="4">
    <source>
        <dbReference type="ARBA" id="ARBA00022454"/>
    </source>
</evidence>
<evidence type="ECO:0000259" key="9">
    <source>
        <dbReference type="PROSITE" id="PS51504"/>
    </source>
</evidence>
<dbReference type="OrthoDB" id="10070184at2759"/>
<dbReference type="Gene3D" id="1.10.10.10">
    <property type="entry name" value="Winged helix-like DNA-binding domain superfamily/Winged helix DNA-binding domain"/>
    <property type="match status" value="1"/>
</dbReference>
<feature type="region of interest" description="Disordered" evidence="8">
    <location>
        <begin position="134"/>
        <end position="173"/>
    </location>
</feature>
<dbReference type="GO" id="GO:0005634">
    <property type="term" value="C:nucleus"/>
    <property type="evidence" value="ECO:0007669"/>
    <property type="project" value="UniProtKB-SubCell"/>
</dbReference>
<protein>
    <submittedName>
        <fullName evidence="10">Histone H1.1</fullName>
    </submittedName>
</protein>
<evidence type="ECO:0000256" key="8">
    <source>
        <dbReference type="SAM" id="MobiDB-lite"/>
    </source>
</evidence>
<dbReference type="Proteomes" id="UP000299102">
    <property type="component" value="Unassembled WGS sequence"/>
</dbReference>
<dbReference type="InterPro" id="IPR036388">
    <property type="entry name" value="WH-like_DNA-bd_sf"/>
</dbReference>
<keyword evidence="11" id="KW-1185">Reference proteome</keyword>
<dbReference type="AlphaFoldDB" id="A0A4C1WDU8"/>
<dbReference type="InterPro" id="IPR005819">
    <property type="entry name" value="H1/H5"/>
</dbReference>
<comment type="caution">
    <text evidence="10">The sequence shown here is derived from an EMBL/GenBank/DDBJ whole genome shotgun (WGS) entry which is preliminary data.</text>
</comment>
<dbReference type="GO" id="GO:0003677">
    <property type="term" value="F:DNA binding"/>
    <property type="evidence" value="ECO:0007669"/>
    <property type="project" value="UniProtKB-KW"/>
</dbReference>
<dbReference type="Pfam" id="PF00538">
    <property type="entry name" value="Linker_histone"/>
    <property type="match status" value="1"/>
</dbReference>
<keyword evidence="6 7" id="KW-0539">Nucleus</keyword>
<evidence type="ECO:0000256" key="5">
    <source>
        <dbReference type="ARBA" id="ARBA00023125"/>
    </source>
</evidence>
<reference evidence="10 11" key="1">
    <citation type="journal article" date="2019" name="Commun. Biol.">
        <title>The bagworm genome reveals a unique fibroin gene that provides high tensile strength.</title>
        <authorList>
            <person name="Kono N."/>
            <person name="Nakamura H."/>
            <person name="Ohtoshi R."/>
            <person name="Tomita M."/>
            <person name="Numata K."/>
            <person name="Arakawa K."/>
        </authorList>
    </citation>
    <scope>NUCLEOTIDE SEQUENCE [LARGE SCALE GENOMIC DNA]</scope>
</reference>
<feature type="compositionally biased region" description="Basic and acidic residues" evidence="8">
    <location>
        <begin position="28"/>
        <end position="44"/>
    </location>
</feature>
<comment type="similarity">
    <text evidence="7">Belongs to the histone H1/H5 family.</text>
</comment>
<dbReference type="GO" id="GO:0000786">
    <property type="term" value="C:nucleosome"/>
    <property type="evidence" value="ECO:0007669"/>
    <property type="project" value="InterPro"/>
</dbReference>
<dbReference type="InterPro" id="IPR005818">
    <property type="entry name" value="Histone_H1/H5_H15"/>
</dbReference>
<dbReference type="PRINTS" id="PR00624">
    <property type="entry name" value="HISTONEH5"/>
</dbReference>
<dbReference type="STRING" id="151549.A0A4C1WDU8"/>
<evidence type="ECO:0000313" key="10">
    <source>
        <dbReference type="EMBL" id="GBP49233.1"/>
    </source>
</evidence>